<evidence type="ECO:0000256" key="4">
    <source>
        <dbReference type="ARBA" id="ARBA00023316"/>
    </source>
</evidence>
<gene>
    <name evidence="7" type="ORF">PH603_02520</name>
</gene>
<name>A0AAF0BLW0_9PROT</name>
<dbReference type="SMART" id="SM00925">
    <property type="entry name" value="MltA"/>
    <property type="match status" value="1"/>
</dbReference>
<evidence type="ECO:0000259" key="6">
    <source>
        <dbReference type="SMART" id="SM00925"/>
    </source>
</evidence>
<evidence type="ECO:0000313" key="7">
    <source>
        <dbReference type="EMBL" id="WCL54632.1"/>
    </source>
</evidence>
<dbReference type="EMBL" id="CP116805">
    <property type="protein sequence ID" value="WCL54632.1"/>
    <property type="molecule type" value="Genomic_DNA"/>
</dbReference>
<dbReference type="GO" id="GO:0004553">
    <property type="term" value="F:hydrolase activity, hydrolyzing O-glycosyl compounds"/>
    <property type="evidence" value="ECO:0007669"/>
    <property type="project" value="InterPro"/>
</dbReference>
<dbReference type="PANTHER" id="PTHR30124:SF0">
    <property type="entry name" value="MEMBRANE-BOUND LYTIC MUREIN TRANSGLYCOSYLASE A"/>
    <property type="match status" value="1"/>
</dbReference>
<feature type="domain" description="Lytic transglycosylase MltA" evidence="6">
    <location>
        <begin position="133"/>
        <end position="290"/>
    </location>
</feature>
<dbReference type="AlphaFoldDB" id="A0AAF0BLW0"/>
<dbReference type="Gene3D" id="2.40.240.50">
    <property type="entry name" value="Barwin-like endoglucanases"/>
    <property type="match status" value="1"/>
</dbReference>
<dbReference type="GO" id="GO:0071555">
    <property type="term" value="P:cell wall organization"/>
    <property type="evidence" value="ECO:0007669"/>
    <property type="project" value="UniProtKB-KW"/>
</dbReference>
<dbReference type="RefSeq" id="WP_289504351.1">
    <property type="nucleotide sequence ID" value="NZ_CP116805.1"/>
</dbReference>
<evidence type="ECO:0000256" key="2">
    <source>
        <dbReference type="ARBA" id="ARBA00012587"/>
    </source>
</evidence>
<comment type="catalytic activity">
    <reaction evidence="1">
        <text>Exolytic cleavage of the (1-&gt;4)-beta-glycosidic linkage between N-acetylmuramic acid (MurNAc) and N-acetylglucosamine (GlcNAc) residues in peptidoglycan, from either the reducing or the non-reducing ends of the peptidoglycan chains, with concomitant formation of a 1,6-anhydrobond in the MurNAc residue.</text>
        <dbReference type="EC" id="4.2.2.n1"/>
    </reaction>
</comment>
<dbReference type="GO" id="GO:0019867">
    <property type="term" value="C:outer membrane"/>
    <property type="evidence" value="ECO:0007669"/>
    <property type="project" value="InterPro"/>
</dbReference>
<dbReference type="Gene3D" id="2.40.40.10">
    <property type="entry name" value="RlpA-like domain"/>
    <property type="match status" value="1"/>
</dbReference>
<dbReference type="SUPFAM" id="SSF50685">
    <property type="entry name" value="Barwin-like endoglucanases"/>
    <property type="match status" value="1"/>
</dbReference>
<protein>
    <recommendedName>
        <fullName evidence="2">peptidoglycan lytic exotransglycosylase</fullName>
        <ecNumber evidence="2">4.2.2.n1</ecNumber>
    </recommendedName>
    <alternativeName>
        <fullName evidence="5">Murein hydrolase A</fullName>
    </alternativeName>
</protein>
<dbReference type="Pfam" id="PF03562">
    <property type="entry name" value="MltA"/>
    <property type="match status" value="1"/>
</dbReference>
<keyword evidence="4" id="KW-0961">Cell wall biogenesis/degradation</keyword>
<evidence type="ECO:0000256" key="5">
    <source>
        <dbReference type="ARBA" id="ARBA00030918"/>
    </source>
</evidence>
<dbReference type="EC" id="4.2.2.n1" evidence="2"/>
<dbReference type="Proteomes" id="UP001217500">
    <property type="component" value="Chromosome"/>
</dbReference>
<evidence type="ECO:0000256" key="1">
    <source>
        <dbReference type="ARBA" id="ARBA00001420"/>
    </source>
</evidence>
<dbReference type="PANTHER" id="PTHR30124">
    <property type="entry name" value="MEMBRANE-BOUND LYTIC MUREIN TRANSGLYCOSYLASE A"/>
    <property type="match status" value="1"/>
</dbReference>
<keyword evidence="3" id="KW-0456">Lyase</keyword>
<evidence type="ECO:0000256" key="3">
    <source>
        <dbReference type="ARBA" id="ARBA00023239"/>
    </source>
</evidence>
<dbReference type="GO" id="GO:0009254">
    <property type="term" value="P:peptidoglycan turnover"/>
    <property type="evidence" value="ECO:0007669"/>
    <property type="project" value="InterPro"/>
</dbReference>
<dbReference type="InterPro" id="IPR010611">
    <property type="entry name" value="3D_dom"/>
</dbReference>
<dbReference type="CDD" id="cd14668">
    <property type="entry name" value="mlta_B"/>
    <property type="match status" value="1"/>
</dbReference>
<dbReference type="Pfam" id="PF06725">
    <property type="entry name" value="3D"/>
    <property type="match status" value="1"/>
</dbReference>
<organism evidence="7 8">
    <name type="scientific">Gimibacter soli</name>
    <dbReference type="NCBI Taxonomy" id="3024400"/>
    <lineage>
        <taxon>Bacteria</taxon>
        <taxon>Pseudomonadati</taxon>
        <taxon>Pseudomonadota</taxon>
        <taxon>Alphaproteobacteria</taxon>
        <taxon>Kordiimonadales</taxon>
        <taxon>Temperatibacteraceae</taxon>
        <taxon>Gimibacter</taxon>
    </lineage>
</organism>
<sequence length="400" mass="42884">MAGRFLKLLAFLALVALPLALAFFLRPPERGLRFAPVAYSDLPGWDADQTKDAWPALAESCKRILTLPDSRAIPGAAIGGTAADWKPVCGALLTLEGADTETLRVFIEANFTPFAVTLAGNPAGLFTGYHEAFLKGSETPSETYNVPLYVRPPELVMVNLGLFRDSLKGERIAGEVKDGQLVPYASHADINKGALNGRGLELLWVDDAVEAFNLHIQGSGRVQMPDGSLRKVGYAAQNGHPYVAIGRILIERGEIPREKMSMPAIKDWLRAHPDEAAGVMEANPSFVFFRDLPVDQEPVGAAGVPLTGGRSLAVDRSHLPLHAPVFLSASQPDPKAPNESLPFNRLMVAQDTGGAIRGEIRGDVYWGSGEDATIVAGHMAAKGRFWLLLPNGIGPDAGRS</sequence>
<dbReference type="KEGG" id="gso:PH603_02520"/>
<reference evidence="7" key="1">
    <citation type="submission" date="2023-01" db="EMBL/GenBank/DDBJ databases">
        <title>The genome sequence of Kordiimonadaceae bacterium 6D33.</title>
        <authorList>
            <person name="Liu Y."/>
        </authorList>
    </citation>
    <scope>NUCLEOTIDE SEQUENCE</scope>
    <source>
        <strain evidence="7">6D33</strain>
    </source>
</reference>
<dbReference type="InterPro" id="IPR026044">
    <property type="entry name" value="MltA"/>
</dbReference>
<dbReference type="GO" id="GO:0009253">
    <property type="term" value="P:peptidoglycan catabolic process"/>
    <property type="evidence" value="ECO:0007669"/>
    <property type="project" value="TreeGrafter"/>
</dbReference>
<accession>A0AAF0BLW0</accession>
<keyword evidence="8" id="KW-1185">Reference proteome</keyword>
<dbReference type="PIRSF" id="PIRSF019422">
    <property type="entry name" value="MltA"/>
    <property type="match status" value="1"/>
</dbReference>
<evidence type="ECO:0000313" key="8">
    <source>
        <dbReference type="Proteomes" id="UP001217500"/>
    </source>
</evidence>
<dbReference type="InterPro" id="IPR036908">
    <property type="entry name" value="RlpA-like_sf"/>
</dbReference>
<proteinExistence type="predicted"/>
<dbReference type="GO" id="GO:0008933">
    <property type="term" value="F:peptidoglycan lytic transglycosylase activity"/>
    <property type="evidence" value="ECO:0007669"/>
    <property type="project" value="TreeGrafter"/>
</dbReference>
<dbReference type="CDD" id="cd14485">
    <property type="entry name" value="mltA_like_LT_A"/>
    <property type="match status" value="1"/>
</dbReference>
<dbReference type="InterPro" id="IPR005300">
    <property type="entry name" value="MltA_B"/>
</dbReference>